<evidence type="ECO:0000313" key="3">
    <source>
        <dbReference type="Proteomes" id="UP000014254"/>
    </source>
</evidence>
<proteinExistence type="predicted"/>
<dbReference type="Pfam" id="PF11958">
    <property type="entry name" value="DUF3472"/>
    <property type="match status" value="1"/>
</dbReference>
<gene>
    <name evidence="2" type="ORF">HMPREF1544_05884</name>
</gene>
<keyword evidence="3" id="KW-1185">Reference proteome</keyword>
<dbReference type="InParanoid" id="S2JC65"/>
<organism evidence="2 3">
    <name type="scientific">Mucor circinelloides f. circinelloides (strain 1006PhL)</name>
    <name type="common">Mucormycosis agent</name>
    <name type="synonym">Calyptromyces circinelloides</name>
    <dbReference type="NCBI Taxonomy" id="1220926"/>
    <lineage>
        <taxon>Eukaryota</taxon>
        <taxon>Fungi</taxon>
        <taxon>Fungi incertae sedis</taxon>
        <taxon>Mucoromycota</taxon>
        <taxon>Mucoromycotina</taxon>
        <taxon>Mucoromycetes</taxon>
        <taxon>Mucorales</taxon>
        <taxon>Mucorineae</taxon>
        <taxon>Mucoraceae</taxon>
        <taxon>Mucor</taxon>
    </lineage>
</organism>
<dbReference type="VEuPathDB" id="FungiDB:HMPREF1544_05884"/>
<sequence>MLLTRLIPVVLLALSSKVSCTSLHDQWAYAEDFGDIKEMRSSIRVPTGSDPEHTFWMANGFEGGYLGMQHNYGDERRVLFSIWDNDHGSIVDLVEKGGDDVVVEGFGGEGTGAHAYRLFDWKAEQTVHFRTTADVDAARNGTTFSGYYSSDDGNTWQLIATFFAEQQMKWLALPGGFLENYGSDQSKLKEGYWGNYTITNTKDEEYQVEHIFFTRTRPLSDADIWEQVEVETTPRNYVYMRIDGSKSEGVYPPTNPDSWVVG</sequence>
<feature type="chain" id="PRO_5004508973" evidence="1">
    <location>
        <begin position="21"/>
        <end position="262"/>
    </location>
</feature>
<dbReference type="EMBL" id="KE123970">
    <property type="protein sequence ID" value="EPB87359.1"/>
    <property type="molecule type" value="Genomic_DNA"/>
</dbReference>
<keyword evidence="1" id="KW-0732">Signal</keyword>
<dbReference type="AlphaFoldDB" id="S2JC65"/>
<name>S2JC65_MUCC1</name>
<dbReference type="OrthoDB" id="6338748at2759"/>
<accession>S2JC65</accession>
<dbReference type="Proteomes" id="UP000014254">
    <property type="component" value="Unassembled WGS sequence"/>
</dbReference>
<reference evidence="3" key="1">
    <citation type="submission" date="2013-05" db="EMBL/GenBank/DDBJ databases">
        <title>The Genome sequence of Mucor circinelloides f. circinelloides 1006PhL.</title>
        <authorList>
            <consortium name="The Broad Institute Genomics Platform"/>
            <person name="Cuomo C."/>
            <person name="Earl A."/>
            <person name="Findley K."/>
            <person name="Lee S.C."/>
            <person name="Walker B."/>
            <person name="Young S."/>
            <person name="Zeng Q."/>
            <person name="Gargeya S."/>
            <person name="Fitzgerald M."/>
            <person name="Haas B."/>
            <person name="Abouelleil A."/>
            <person name="Allen A.W."/>
            <person name="Alvarado L."/>
            <person name="Arachchi H.M."/>
            <person name="Berlin A.M."/>
            <person name="Chapman S.B."/>
            <person name="Gainer-Dewar J."/>
            <person name="Goldberg J."/>
            <person name="Griggs A."/>
            <person name="Gujja S."/>
            <person name="Hansen M."/>
            <person name="Howarth C."/>
            <person name="Imamovic A."/>
            <person name="Ireland A."/>
            <person name="Larimer J."/>
            <person name="McCowan C."/>
            <person name="Murphy C."/>
            <person name="Pearson M."/>
            <person name="Poon T.W."/>
            <person name="Priest M."/>
            <person name="Roberts A."/>
            <person name="Saif S."/>
            <person name="Shea T."/>
            <person name="Sisk P."/>
            <person name="Sykes S."/>
            <person name="Wortman J."/>
            <person name="Nusbaum C."/>
            <person name="Birren B."/>
        </authorList>
    </citation>
    <scope>NUCLEOTIDE SEQUENCE [LARGE SCALE GENOMIC DNA]</scope>
    <source>
        <strain evidence="3">1006PhL</strain>
    </source>
</reference>
<evidence type="ECO:0000313" key="2">
    <source>
        <dbReference type="EMBL" id="EPB87359.1"/>
    </source>
</evidence>
<evidence type="ECO:0000256" key="1">
    <source>
        <dbReference type="SAM" id="SignalP"/>
    </source>
</evidence>
<protein>
    <submittedName>
        <fullName evidence="2">Uncharacterized protein</fullName>
    </submittedName>
</protein>
<feature type="signal peptide" evidence="1">
    <location>
        <begin position="1"/>
        <end position="20"/>
    </location>
</feature>
<dbReference type="InterPro" id="IPR021862">
    <property type="entry name" value="DUF3472"/>
</dbReference>
<dbReference type="eggNOG" id="ENOG502S4UW">
    <property type="taxonomic scope" value="Eukaryota"/>
</dbReference>